<keyword evidence="1" id="KW-0175">Coiled coil</keyword>
<proteinExistence type="predicted"/>
<sequence length="650" mass="70204">MTTGLQSSFNGLALDDEEASSSFFLAEPLITSEPEADTDPRLLGDDVTGQNGADRDTSASNTSGGKRWFRFQSFRRKGPPDGTGGIGRELTKRAHEGDEAATAGMKALNLLEQGEYDDDLLDCVQLSRDLDVAMRLFCHHFPDNDLRRVVCGDKRKHLVRLLNPLRQKFGTAQTFLRRLTIPLSHPVFVNSARSPMSEVDLQPLTIMLANAVKRNPDMTPAYSIFDAESGRSCVATELSHIYREPPRLNPRKLEKSLSKRKEWRLRQVAAAAYPAHADAMEIALVLSALDFSGCRERWIKEPYVTLGNVAAGATVQLSRKLATELLVSFLIAMAYSANDSEAGSCSASGSVSEVRASCRRLKINLQLQAEIQKIYNSVADNNLSTAEERVNKLRNSYKTVTLDEEFVRRGNGFAVLNAFADTYMFLQQVDMTTKGARFLRFLNSMGLKRALQWYLTRVFRKLAAGYRNQGASALLPSSVQAPQPFKNVMAASSGAHTVCGIGSRWLQKFVTGLVEVTLSDSSQAAGTAELDAPGAPADSAVSQRGPEGTASAAGLGSGGITNEGFDSTETPYQEPLQGQASVLSPSAPSASPVVLSFAAGTSGADAVIGFTRRAKSIGRILRTVVAAALAADLAFGLWFPGPVLPLVPRS</sequence>
<evidence type="ECO:0000256" key="1">
    <source>
        <dbReference type="SAM" id="Coils"/>
    </source>
</evidence>
<evidence type="ECO:0000313" key="3">
    <source>
        <dbReference type="EMBL" id="PFH36465.1"/>
    </source>
</evidence>
<accession>A0A2A9MEP5</accession>
<dbReference type="Proteomes" id="UP000224006">
    <property type="component" value="Chromosome III"/>
</dbReference>
<name>A0A2A9MEP5_BESBE</name>
<gene>
    <name evidence="3" type="ORF">BESB_046570</name>
</gene>
<feature type="compositionally biased region" description="Polar residues" evidence="2">
    <location>
        <begin position="564"/>
        <end position="579"/>
    </location>
</feature>
<protein>
    <submittedName>
        <fullName evidence="3">Uncharacterized protein</fullName>
    </submittedName>
</protein>
<reference evidence="3 4" key="1">
    <citation type="submission" date="2017-09" db="EMBL/GenBank/DDBJ databases">
        <title>Genome sequencing of Besnoitia besnoiti strain Bb-Ger1.</title>
        <authorList>
            <person name="Schares G."/>
            <person name="Venepally P."/>
            <person name="Lorenzi H.A."/>
        </authorList>
    </citation>
    <scope>NUCLEOTIDE SEQUENCE [LARGE SCALE GENOMIC DNA]</scope>
    <source>
        <strain evidence="3 4">Bb-Ger1</strain>
    </source>
</reference>
<feature type="coiled-coil region" evidence="1">
    <location>
        <begin position="376"/>
        <end position="403"/>
    </location>
</feature>
<keyword evidence="4" id="KW-1185">Reference proteome</keyword>
<organism evidence="3 4">
    <name type="scientific">Besnoitia besnoiti</name>
    <name type="common">Apicomplexan protozoan</name>
    <dbReference type="NCBI Taxonomy" id="94643"/>
    <lineage>
        <taxon>Eukaryota</taxon>
        <taxon>Sar</taxon>
        <taxon>Alveolata</taxon>
        <taxon>Apicomplexa</taxon>
        <taxon>Conoidasida</taxon>
        <taxon>Coccidia</taxon>
        <taxon>Eucoccidiorida</taxon>
        <taxon>Eimeriorina</taxon>
        <taxon>Sarcocystidae</taxon>
        <taxon>Besnoitia</taxon>
    </lineage>
</organism>
<evidence type="ECO:0000313" key="4">
    <source>
        <dbReference type="Proteomes" id="UP000224006"/>
    </source>
</evidence>
<feature type="region of interest" description="Disordered" evidence="2">
    <location>
        <begin position="527"/>
        <end position="583"/>
    </location>
</feature>
<dbReference type="RefSeq" id="XP_029220474.1">
    <property type="nucleotide sequence ID" value="XM_029363108.1"/>
</dbReference>
<dbReference type="GeneID" id="40309587"/>
<dbReference type="VEuPathDB" id="ToxoDB:BESB_046570"/>
<evidence type="ECO:0000256" key="2">
    <source>
        <dbReference type="SAM" id="MobiDB-lite"/>
    </source>
</evidence>
<comment type="caution">
    <text evidence="3">The sequence shown here is derived from an EMBL/GenBank/DDBJ whole genome shotgun (WGS) entry which is preliminary data.</text>
</comment>
<dbReference type="EMBL" id="NWUJ01000003">
    <property type="protein sequence ID" value="PFH36465.1"/>
    <property type="molecule type" value="Genomic_DNA"/>
</dbReference>
<dbReference type="KEGG" id="bbes:BESB_046570"/>
<dbReference type="AlphaFoldDB" id="A0A2A9MEP5"/>
<feature type="region of interest" description="Disordered" evidence="2">
    <location>
        <begin position="25"/>
        <end position="65"/>
    </location>
</feature>
<feature type="region of interest" description="Disordered" evidence="2">
    <location>
        <begin position="70"/>
        <end position="89"/>
    </location>
</feature>